<proteinExistence type="predicted"/>
<dbReference type="InterPro" id="IPR053980">
    <property type="entry name" value="ISP_coupler"/>
</dbReference>
<comment type="caution">
    <text evidence="3">The sequence shown here is derived from an EMBL/GenBank/DDBJ whole genome shotgun (WGS) entry which is preliminary data.</text>
</comment>
<dbReference type="Gene3D" id="3.40.50.150">
    <property type="entry name" value="Vaccinia Virus protein VP39"/>
    <property type="match status" value="1"/>
</dbReference>
<accession>A0ABN1PA51</accession>
<dbReference type="RefSeq" id="WP_343939213.1">
    <property type="nucleotide sequence ID" value="NZ_BAAAHP010000024.1"/>
</dbReference>
<feature type="domain" description="Type ISP restriction-modification enzyme coupler" evidence="2">
    <location>
        <begin position="89"/>
        <end position="212"/>
    </location>
</feature>
<dbReference type="EMBL" id="BAAAHP010000024">
    <property type="protein sequence ID" value="GAA0924567.1"/>
    <property type="molecule type" value="Genomic_DNA"/>
</dbReference>
<protein>
    <recommendedName>
        <fullName evidence="2">Type ISP restriction-modification enzyme coupler domain-containing protein</fullName>
    </recommendedName>
</protein>
<evidence type="ECO:0000256" key="1">
    <source>
        <dbReference type="SAM" id="MobiDB-lite"/>
    </source>
</evidence>
<sequence>MVNSIALNVAEPSAEKGQGTDRLLGGHIGDPRADATETLADTDTTTEEPGDAGEPATGQLATQMALFSLSEWQEAIFARIVDKVGTRTYWEDWARDVADIANALITRIIALLGADTAVTAAFEQFLQGLRDNLNGSITAADAVSMLAQHLITKPVFDALFTGHEFAASNPVSQVMETMIDRLGDAGLGAETANLERFYASVRVRAAEVTTLESKQQVVADLYDRFFTIGFAKQADALGNVSTPVEIVDFILRSAEDILRQHFGHGLTDEGVHIIDGFTGTGTVITRLLQAGFIHPDDLVRKYREELHANEIMLLTYYIAAVNIETIYADDSYIRAIK</sequence>
<evidence type="ECO:0000313" key="3">
    <source>
        <dbReference type="EMBL" id="GAA0924567.1"/>
    </source>
</evidence>
<evidence type="ECO:0000313" key="4">
    <source>
        <dbReference type="Proteomes" id="UP001499967"/>
    </source>
</evidence>
<dbReference type="InterPro" id="IPR029063">
    <property type="entry name" value="SAM-dependent_MTases_sf"/>
</dbReference>
<dbReference type="Pfam" id="PF22240">
    <property type="entry name" value="ISP_coupler"/>
    <property type="match status" value="1"/>
</dbReference>
<reference evidence="3 4" key="1">
    <citation type="journal article" date="2019" name="Int. J. Syst. Evol. Microbiol.">
        <title>The Global Catalogue of Microorganisms (GCM) 10K type strain sequencing project: providing services to taxonomists for standard genome sequencing and annotation.</title>
        <authorList>
            <consortium name="The Broad Institute Genomics Platform"/>
            <consortium name="The Broad Institute Genome Sequencing Center for Infectious Disease"/>
            <person name="Wu L."/>
            <person name="Ma J."/>
        </authorList>
    </citation>
    <scope>NUCLEOTIDE SEQUENCE [LARGE SCALE GENOMIC DNA]</scope>
    <source>
        <strain evidence="3 4">JCM 11117</strain>
    </source>
</reference>
<keyword evidence="4" id="KW-1185">Reference proteome</keyword>
<dbReference type="SUPFAM" id="SSF53335">
    <property type="entry name" value="S-adenosyl-L-methionine-dependent methyltransferases"/>
    <property type="match status" value="1"/>
</dbReference>
<evidence type="ECO:0000259" key="2">
    <source>
        <dbReference type="Pfam" id="PF22240"/>
    </source>
</evidence>
<gene>
    <name evidence="3" type="ORF">GCM10009559_09060</name>
</gene>
<organism evidence="3 4">
    <name type="scientific">Pseudonocardia zijingensis</name>
    <dbReference type="NCBI Taxonomy" id="153376"/>
    <lineage>
        <taxon>Bacteria</taxon>
        <taxon>Bacillati</taxon>
        <taxon>Actinomycetota</taxon>
        <taxon>Actinomycetes</taxon>
        <taxon>Pseudonocardiales</taxon>
        <taxon>Pseudonocardiaceae</taxon>
        <taxon>Pseudonocardia</taxon>
    </lineage>
</organism>
<feature type="region of interest" description="Disordered" evidence="1">
    <location>
        <begin position="1"/>
        <end position="34"/>
    </location>
</feature>
<name>A0ABN1PA51_9PSEU</name>
<dbReference type="Proteomes" id="UP001499967">
    <property type="component" value="Unassembled WGS sequence"/>
</dbReference>